<protein>
    <submittedName>
        <fullName evidence="1">Uncharacterized protein</fullName>
    </submittedName>
</protein>
<reference evidence="1" key="1">
    <citation type="thesis" date="2020" institute="ProQuest LLC" country="789 East Eisenhower Parkway, Ann Arbor, MI, USA">
        <title>Comparative Genomics and Chromosome Evolution.</title>
        <authorList>
            <person name="Mudd A.B."/>
        </authorList>
    </citation>
    <scope>NUCLEOTIDE SEQUENCE</scope>
    <source>
        <strain evidence="1">HN-11 Male</strain>
        <tissue evidence="1">Kidney and liver</tissue>
    </source>
</reference>
<dbReference type="EMBL" id="WNTK01000979">
    <property type="protein sequence ID" value="KAG9468222.1"/>
    <property type="molecule type" value="Genomic_DNA"/>
</dbReference>
<name>A0A8J6EFI5_ELECQ</name>
<evidence type="ECO:0000313" key="1">
    <source>
        <dbReference type="EMBL" id="KAG9468222.1"/>
    </source>
</evidence>
<dbReference type="AlphaFoldDB" id="A0A8J6EFI5"/>
<accession>A0A8J6EFI5</accession>
<dbReference type="OrthoDB" id="5947521at2759"/>
<feature type="non-terminal residue" evidence="1">
    <location>
        <position position="1"/>
    </location>
</feature>
<keyword evidence="2" id="KW-1185">Reference proteome</keyword>
<evidence type="ECO:0000313" key="2">
    <source>
        <dbReference type="Proteomes" id="UP000770717"/>
    </source>
</evidence>
<organism evidence="1 2">
    <name type="scientific">Eleutherodactylus coqui</name>
    <name type="common">Puerto Rican coqui</name>
    <dbReference type="NCBI Taxonomy" id="57060"/>
    <lineage>
        <taxon>Eukaryota</taxon>
        <taxon>Metazoa</taxon>
        <taxon>Chordata</taxon>
        <taxon>Craniata</taxon>
        <taxon>Vertebrata</taxon>
        <taxon>Euteleostomi</taxon>
        <taxon>Amphibia</taxon>
        <taxon>Batrachia</taxon>
        <taxon>Anura</taxon>
        <taxon>Neobatrachia</taxon>
        <taxon>Hyloidea</taxon>
        <taxon>Eleutherodactylidae</taxon>
        <taxon>Eleutherodactylinae</taxon>
        <taxon>Eleutherodactylus</taxon>
        <taxon>Eleutherodactylus</taxon>
    </lineage>
</organism>
<dbReference type="Proteomes" id="UP000770717">
    <property type="component" value="Unassembled WGS sequence"/>
</dbReference>
<gene>
    <name evidence="1" type="ORF">GDO78_023208</name>
</gene>
<sequence length="176" mass="21193">MRMSISIRHPDDNERRYLFTRQMKFNANENLAIERSNNFIIPKPIPEHHIWKKPPDFSVRLYKSLNLLRWSEENDMKKRKDVNTIIKNNMMEVIRDAPPPQVKKSKEPKRFLTRFKSMEPFEANILYVRNGVYPKDKYKDPKPHDFRQYETDIPDFVTNYSRDPFSLKFKAQGLSS</sequence>
<proteinExistence type="predicted"/>
<comment type="caution">
    <text evidence="1">The sequence shown here is derived from an EMBL/GenBank/DDBJ whole genome shotgun (WGS) entry which is preliminary data.</text>
</comment>